<dbReference type="RefSeq" id="XP_015590857.1">
    <property type="nucleotide sequence ID" value="XM_015735371.2"/>
</dbReference>
<evidence type="ECO:0000256" key="15">
    <source>
        <dbReference type="RuleBase" id="RU003732"/>
    </source>
</evidence>
<feature type="binding site" evidence="14">
    <location>
        <position position="436"/>
    </location>
    <ligand>
        <name>Na(+)</name>
        <dbReference type="ChEBI" id="CHEBI:29101"/>
        <label>1</label>
    </ligand>
</feature>
<feature type="transmembrane region" description="Helical" evidence="17">
    <location>
        <begin position="420"/>
        <end position="445"/>
    </location>
</feature>
<dbReference type="CDD" id="cd10324">
    <property type="entry name" value="SLC6sbd"/>
    <property type="match status" value="1"/>
</dbReference>
<gene>
    <name evidence="19" type="primary">LOC107265671</name>
</gene>
<keyword evidence="6" id="KW-0029">Amino-acid transport</keyword>
<dbReference type="GO" id="GO:0046872">
    <property type="term" value="F:metal ion binding"/>
    <property type="evidence" value="ECO:0007669"/>
    <property type="project" value="UniProtKB-KW"/>
</dbReference>
<evidence type="ECO:0000313" key="19">
    <source>
        <dbReference type="RefSeq" id="XP_015590857.1"/>
    </source>
</evidence>
<evidence type="ECO:0000256" key="6">
    <source>
        <dbReference type="ARBA" id="ARBA00022970"/>
    </source>
</evidence>
<dbReference type="PROSITE" id="PS50267">
    <property type="entry name" value="NA_NEUROTRAN_SYMP_3"/>
    <property type="match status" value="1"/>
</dbReference>
<comment type="similarity">
    <text evidence="2 15">Belongs to the sodium:neurotransmitter symporter (SNF) (TC 2.A.22) family.</text>
</comment>
<feature type="binding site" evidence="14">
    <location>
        <position position="77"/>
    </location>
    <ligand>
        <name>Na(+)</name>
        <dbReference type="ChEBI" id="CHEBI:29101"/>
        <label>1</label>
    </ligand>
</feature>
<evidence type="ECO:0000256" key="5">
    <source>
        <dbReference type="ARBA" id="ARBA00022847"/>
    </source>
</evidence>
<feature type="binding site" evidence="14">
    <location>
        <position position="432"/>
    </location>
    <ligand>
        <name>Na(+)</name>
        <dbReference type="ChEBI" id="CHEBI:29101"/>
        <label>1</label>
    </ligand>
</feature>
<dbReference type="GO" id="GO:0015179">
    <property type="term" value="F:L-amino acid transmembrane transporter activity"/>
    <property type="evidence" value="ECO:0007669"/>
    <property type="project" value="TreeGrafter"/>
</dbReference>
<keyword evidence="3 15" id="KW-0813">Transport</keyword>
<feature type="compositionally biased region" description="Basic and acidic residues" evidence="16">
    <location>
        <begin position="38"/>
        <end position="51"/>
    </location>
</feature>
<feature type="transmembrane region" description="Helical" evidence="17">
    <location>
        <begin position="358"/>
        <end position="380"/>
    </location>
</feature>
<feature type="transmembrane region" description="Helical" evidence="17">
    <location>
        <begin position="573"/>
        <end position="593"/>
    </location>
</feature>
<organism evidence="18 19">
    <name type="scientific">Cephus cinctus</name>
    <name type="common">Wheat stem sawfly</name>
    <dbReference type="NCBI Taxonomy" id="211228"/>
    <lineage>
        <taxon>Eukaryota</taxon>
        <taxon>Metazoa</taxon>
        <taxon>Ecdysozoa</taxon>
        <taxon>Arthropoda</taxon>
        <taxon>Hexapoda</taxon>
        <taxon>Insecta</taxon>
        <taxon>Pterygota</taxon>
        <taxon>Neoptera</taxon>
        <taxon>Endopterygota</taxon>
        <taxon>Hymenoptera</taxon>
        <taxon>Cephoidea</taxon>
        <taxon>Cephidae</taxon>
        <taxon>Cephus</taxon>
    </lineage>
</organism>
<evidence type="ECO:0000256" key="3">
    <source>
        <dbReference type="ARBA" id="ARBA00022448"/>
    </source>
</evidence>
<feature type="transmembrane region" description="Helical" evidence="17">
    <location>
        <begin position="457"/>
        <end position="477"/>
    </location>
</feature>
<feature type="transmembrane region" description="Helical" evidence="17">
    <location>
        <begin position="489"/>
        <end position="513"/>
    </location>
</feature>
<evidence type="ECO:0000256" key="13">
    <source>
        <dbReference type="ARBA" id="ARBA00037785"/>
    </source>
</evidence>
<evidence type="ECO:0000313" key="18">
    <source>
        <dbReference type="Proteomes" id="UP000694920"/>
    </source>
</evidence>
<dbReference type="AlphaFoldDB" id="A0AAJ7BP74"/>
<evidence type="ECO:0000256" key="1">
    <source>
        <dbReference type="ARBA" id="ARBA00004141"/>
    </source>
</evidence>
<reference evidence="19" key="1">
    <citation type="submission" date="2025-08" db="UniProtKB">
        <authorList>
            <consortium name="RefSeq"/>
        </authorList>
    </citation>
    <scope>IDENTIFICATION</scope>
</reference>
<evidence type="ECO:0000256" key="12">
    <source>
        <dbReference type="ARBA" id="ARBA00023201"/>
    </source>
</evidence>
<keyword evidence="9" id="KW-0406">Ion transport</keyword>
<accession>A0AAJ7BP74</accession>
<name>A0AAJ7BP74_CEPCN</name>
<keyword evidence="8 14" id="KW-0915">Sodium</keyword>
<feature type="region of interest" description="Disordered" evidence="16">
    <location>
        <begin position="1"/>
        <end position="51"/>
    </location>
</feature>
<keyword evidence="11" id="KW-0325">Glycoprotein</keyword>
<evidence type="ECO:0000256" key="17">
    <source>
        <dbReference type="SAM" id="Phobius"/>
    </source>
</evidence>
<keyword evidence="4 15" id="KW-0812">Transmembrane</keyword>
<keyword evidence="12" id="KW-0739">Sodium transport</keyword>
<protein>
    <recommendedName>
        <fullName evidence="15">Transporter</fullName>
    </recommendedName>
</protein>
<sequence>MYKDASSNGVDKGRVNQVFEGDANDRNSGQFETAESSVKSEKSESTLAHGEIEQRTTWTNSIEFLMSCIALSVGFGNVWRFPFVAYENGGGAFLIPYIIVLFLVGKPFYYLEMVIGQFSSKSCVQIWRLSPACVGVGWAQLCSLIALASYYCALMSLTLYYLIMSFSAELPWAWCREEWGDFCVASGVQRSAITTKVVSDNATSSTSNDVLEKLRLLNITSFSSSAELYFTKIVLKEKDSIDDGIGLPNWELTLCLAASWTCVCLVLSRGIKSTGKASYFLALFPYVVLMSLLIRAVTLDGAGNGILFFISPNWGKLLDPTVWYAAVSQCFFSLSVCFGSIIMYASHNQFRHNVYRDAMIVTSLDTVTSLIAGCTIFGILGNLAHETGSDDISSVVRPGTGLAFVSYPDAIAKFTVLPQLFAVLFFLMMFVLGVGSAVGITSSITNIIGDQFPKLKVWQIALPTCFIGFCVGTIYVTPGGQYILTLVDYYGTSFVVFVLAVFEITGIIWIYGLENILNDMEFMLGRRESMYWRLCWAIVTPSLLLTVFIYTMFKLTPVTYGGVEMPTTAHAAGWILFAFGVLQIPTWMAITIFKNRGLPFPLMIKNAFRPAKNWGPLLSHHREEWLVFKDEKKNLKKSKKQSRIVQLIFVILNINEK</sequence>
<evidence type="ECO:0000256" key="4">
    <source>
        <dbReference type="ARBA" id="ARBA00022692"/>
    </source>
</evidence>
<feature type="transmembrane region" description="Helical" evidence="17">
    <location>
        <begin position="91"/>
        <end position="111"/>
    </location>
</feature>
<dbReference type="GO" id="GO:0005886">
    <property type="term" value="C:plasma membrane"/>
    <property type="evidence" value="ECO:0007669"/>
    <property type="project" value="TreeGrafter"/>
</dbReference>
<dbReference type="PROSITE" id="PS00610">
    <property type="entry name" value="NA_NEUROTRAN_SYMP_1"/>
    <property type="match status" value="1"/>
</dbReference>
<dbReference type="GO" id="GO:0089718">
    <property type="term" value="P:amino acid import across plasma membrane"/>
    <property type="evidence" value="ECO:0007669"/>
    <property type="project" value="TreeGrafter"/>
</dbReference>
<keyword evidence="10 17" id="KW-0472">Membrane</keyword>
<comment type="subcellular location">
    <subcellularLocation>
        <location evidence="1">Membrane</location>
        <topology evidence="1">Multi-pass membrane protein</topology>
    </subcellularLocation>
</comment>
<dbReference type="Proteomes" id="UP000694920">
    <property type="component" value="Unplaced"/>
</dbReference>
<feature type="transmembrane region" description="Helical" evidence="17">
    <location>
        <begin position="279"/>
        <end position="310"/>
    </location>
</feature>
<feature type="binding site" evidence="14">
    <location>
        <position position="333"/>
    </location>
    <ligand>
        <name>Na(+)</name>
        <dbReference type="ChEBI" id="CHEBI:29101"/>
        <label>1</label>
    </ligand>
</feature>
<dbReference type="PRINTS" id="PR00176">
    <property type="entry name" value="NANEUSMPORT"/>
</dbReference>
<dbReference type="PANTHER" id="PTHR11616:SF321">
    <property type="entry name" value="SODIUM-DEPENDENT NUTRIENT AMINO ACID TRANSPORTER 1-RELATED"/>
    <property type="match status" value="1"/>
</dbReference>
<evidence type="ECO:0000256" key="7">
    <source>
        <dbReference type="ARBA" id="ARBA00022989"/>
    </source>
</evidence>
<evidence type="ECO:0000256" key="11">
    <source>
        <dbReference type="ARBA" id="ARBA00023180"/>
    </source>
</evidence>
<keyword evidence="18" id="KW-1185">Reference proteome</keyword>
<keyword evidence="5 15" id="KW-0769">Symport</keyword>
<evidence type="ECO:0000256" key="16">
    <source>
        <dbReference type="SAM" id="MobiDB-lite"/>
    </source>
</evidence>
<comment type="function">
    <text evidence="13">Unusual broad substrate spectrum amino acid:sodium cotransporter that promotes absorption of the D isomers of essential amino acids. Neutral amino acids are the preferred substrates, especially methionine and phenylalanine.</text>
</comment>
<evidence type="ECO:0000256" key="2">
    <source>
        <dbReference type="ARBA" id="ARBA00006459"/>
    </source>
</evidence>
<feature type="transmembrane region" description="Helical" evidence="17">
    <location>
        <begin position="534"/>
        <end position="553"/>
    </location>
</feature>
<feature type="transmembrane region" description="Helical" evidence="17">
    <location>
        <begin position="322"/>
        <end position="346"/>
    </location>
</feature>
<dbReference type="KEGG" id="ccin:107265671"/>
<feature type="binding site" evidence="14">
    <location>
        <position position="73"/>
    </location>
    <ligand>
        <name>Na(+)</name>
        <dbReference type="ChEBI" id="CHEBI:29101"/>
        <label>1</label>
    </ligand>
</feature>
<dbReference type="GO" id="GO:0005283">
    <property type="term" value="F:amino acid:sodium symporter activity"/>
    <property type="evidence" value="ECO:0007669"/>
    <property type="project" value="TreeGrafter"/>
</dbReference>
<dbReference type="Pfam" id="PF00209">
    <property type="entry name" value="SNF"/>
    <property type="match status" value="1"/>
</dbReference>
<dbReference type="PROSITE" id="PS00754">
    <property type="entry name" value="NA_NEUROTRAN_SYMP_2"/>
    <property type="match status" value="1"/>
</dbReference>
<dbReference type="PANTHER" id="PTHR11616">
    <property type="entry name" value="SODIUM/CHLORIDE DEPENDENT TRANSPORTER"/>
    <property type="match status" value="1"/>
</dbReference>
<dbReference type="GeneID" id="107265671"/>
<feature type="transmembrane region" description="Helical" evidence="17">
    <location>
        <begin position="132"/>
        <end position="163"/>
    </location>
</feature>
<evidence type="ECO:0000256" key="8">
    <source>
        <dbReference type="ARBA" id="ARBA00023053"/>
    </source>
</evidence>
<evidence type="ECO:0000256" key="9">
    <source>
        <dbReference type="ARBA" id="ARBA00023065"/>
    </source>
</evidence>
<dbReference type="InterPro" id="IPR000175">
    <property type="entry name" value="Na/ntran_symport"/>
</dbReference>
<dbReference type="SUPFAM" id="SSF161070">
    <property type="entry name" value="SNF-like"/>
    <property type="match status" value="1"/>
</dbReference>
<keyword evidence="14" id="KW-0479">Metal-binding</keyword>
<keyword evidence="7 17" id="KW-1133">Transmembrane helix</keyword>
<evidence type="ECO:0000256" key="10">
    <source>
        <dbReference type="ARBA" id="ARBA00023136"/>
    </source>
</evidence>
<dbReference type="InterPro" id="IPR037272">
    <property type="entry name" value="SNS_sf"/>
</dbReference>
<evidence type="ECO:0000256" key="14">
    <source>
        <dbReference type="PIRSR" id="PIRSR600175-1"/>
    </source>
</evidence>
<proteinExistence type="inferred from homology"/>